<reference evidence="2 3" key="1">
    <citation type="journal article" date="2014" name="Curr. Biol.">
        <title>The genome of the clonal raider ant Cerapachys biroi.</title>
        <authorList>
            <person name="Oxley P.R."/>
            <person name="Ji L."/>
            <person name="Fetter-Pruneda I."/>
            <person name="McKenzie S.K."/>
            <person name="Li C."/>
            <person name="Hu H."/>
            <person name="Zhang G."/>
            <person name="Kronauer D.J."/>
        </authorList>
    </citation>
    <scope>NUCLEOTIDE SEQUENCE [LARGE SCALE GENOMIC DNA]</scope>
</reference>
<gene>
    <name evidence="2" type="ORF">X777_16978</name>
</gene>
<evidence type="ECO:0000256" key="1">
    <source>
        <dbReference type="SAM" id="MobiDB-lite"/>
    </source>
</evidence>
<sequence length="136" mass="15925">MKPQPTNRSQFYGLFRAKHARSCPLRHLRGVNSKGLTSVFGQLRIAVLPTVVREVKRDFRGAARVPSSWTIEIMKRREEKRVEEPRSRENERRTRRVRNARESLEPLSTTNEPRLYRARHSRAARGPYLPPGLNIR</sequence>
<organism evidence="2 3">
    <name type="scientific">Ooceraea biroi</name>
    <name type="common">Clonal raider ant</name>
    <name type="synonym">Cerapachys biroi</name>
    <dbReference type="NCBI Taxonomy" id="2015173"/>
    <lineage>
        <taxon>Eukaryota</taxon>
        <taxon>Metazoa</taxon>
        <taxon>Ecdysozoa</taxon>
        <taxon>Arthropoda</taxon>
        <taxon>Hexapoda</taxon>
        <taxon>Insecta</taxon>
        <taxon>Pterygota</taxon>
        <taxon>Neoptera</taxon>
        <taxon>Endopterygota</taxon>
        <taxon>Hymenoptera</taxon>
        <taxon>Apocrita</taxon>
        <taxon>Aculeata</taxon>
        <taxon>Formicoidea</taxon>
        <taxon>Formicidae</taxon>
        <taxon>Dorylinae</taxon>
        <taxon>Ooceraea</taxon>
    </lineage>
</organism>
<dbReference type="AlphaFoldDB" id="A0A026WSQ5"/>
<feature type="region of interest" description="Disordered" evidence="1">
    <location>
        <begin position="77"/>
        <end position="136"/>
    </location>
</feature>
<accession>A0A026WSQ5</accession>
<protein>
    <submittedName>
        <fullName evidence="2">Uncharacterized protein</fullName>
    </submittedName>
</protein>
<dbReference type="EMBL" id="KK107111">
    <property type="protein sequence ID" value="EZA59018.1"/>
    <property type="molecule type" value="Genomic_DNA"/>
</dbReference>
<keyword evidence="3" id="KW-1185">Reference proteome</keyword>
<name>A0A026WSQ5_OOCBI</name>
<feature type="compositionally biased region" description="Basic and acidic residues" evidence="1">
    <location>
        <begin position="77"/>
        <end position="92"/>
    </location>
</feature>
<evidence type="ECO:0000313" key="2">
    <source>
        <dbReference type="EMBL" id="EZA59018.1"/>
    </source>
</evidence>
<dbReference type="OMA" id="TTNEARY"/>
<proteinExistence type="predicted"/>
<dbReference type="Proteomes" id="UP000053097">
    <property type="component" value="Unassembled WGS sequence"/>
</dbReference>
<evidence type="ECO:0000313" key="3">
    <source>
        <dbReference type="Proteomes" id="UP000053097"/>
    </source>
</evidence>